<protein>
    <submittedName>
        <fullName evidence="2">Uncharacterized protein</fullName>
    </submittedName>
</protein>
<feature type="region of interest" description="Disordered" evidence="1">
    <location>
        <begin position="1"/>
        <end position="58"/>
    </location>
</feature>
<feature type="compositionally biased region" description="Polar residues" evidence="1">
    <location>
        <begin position="26"/>
        <end position="38"/>
    </location>
</feature>
<name>A0A0D0E3Z5_9AGAM</name>
<gene>
    <name evidence="2" type="ORF">PAXRUDRAFT_826669</name>
</gene>
<sequence>MGTRYHRCPVGAVRRPPPQAHEGRSHASSRMLQSSKRPNATYHVSKPKNNHSQAPSRY</sequence>
<dbReference type="InParanoid" id="A0A0D0E3Z5"/>
<accession>A0A0D0E3Z5</accession>
<dbReference type="Proteomes" id="UP000054538">
    <property type="component" value="Unassembled WGS sequence"/>
</dbReference>
<dbReference type="EMBL" id="KN825021">
    <property type="protein sequence ID" value="KIK95784.1"/>
    <property type="molecule type" value="Genomic_DNA"/>
</dbReference>
<proteinExistence type="predicted"/>
<dbReference type="HOGENOM" id="CLU_2979738_0_0_1"/>
<dbReference type="AlphaFoldDB" id="A0A0D0E3Z5"/>
<keyword evidence="3" id="KW-1185">Reference proteome</keyword>
<organism evidence="2 3">
    <name type="scientific">Paxillus rubicundulus Ve08.2h10</name>
    <dbReference type="NCBI Taxonomy" id="930991"/>
    <lineage>
        <taxon>Eukaryota</taxon>
        <taxon>Fungi</taxon>
        <taxon>Dikarya</taxon>
        <taxon>Basidiomycota</taxon>
        <taxon>Agaricomycotina</taxon>
        <taxon>Agaricomycetes</taxon>
        <taxon>Agaricomycetidae</taxon>
        <taxon>Boletales</taxon>
        <taxon>Paxilineae</taxon>
        <taxon>Paxillaceae</taxon>
        <taxon>Paxillus</taxon>
    </lineage>
</organism>
<reference evidence="2 3" key="1">
    <citation type="submission" date="2014-04" db="EMBL/GenBank/DDBJ databases">
        <authorList>
            <consortium name="DOE Joint Genome Institute"/>
            <person name="Kuo A."/>
            <person name="Kohler A."/>
            <person name="Jargeat P."/>
            <person name="Nagy L.G."/>
            <person name="Floudas D."/>
            <person name="Copeland A."/>
            <person name="Barry K.W."/>
            <person name="Cichocki N."/>
            <person name="Veneault-Fourrey C."/>
            <person name="LaButti K."/>
            <person name="Lindquist E.A."/>
            <person name="Lipzen A."/>
            <person name="Lundell T."/>
            <person name="Morin E."/>
            <person name="Murat C."/>
            <person name="Sun H."/>
            <person name="Tunlid A."/>
            <person name="Henrissat B."/>
            <person name="Grigoriev I.V."/>
            <person name="Hibbett D.S."/>
            <person name="Martin F."/>
            <person name="Nordberg H.P."/>
            <person name="Cantor M.N."/>
            <person name="Hua S.X."/>
        </authorList>
    </citation>
    <scope>NUCLEOTIDE SEQUENCE [LARGE SCALE GENOMIC DNA]</scope>
    <source>
        <strain evidence="2 3">Ve08.2h10</strain>
    </source>
</reference>
<evidence type="ECO:0000313" key="3">
    <source>
        <dbReference type="Proteomes" id="UP000054538"/>
    </source>
</evidence>
<evidence type="ECO:0000256" key="1">
    <source>
        <dbReference type="SAM" id="MobiDB-lite"/>
    </source>
</evidence>
<reference evidence="3" key="2">
    <citation type="submission" date="2015-01" db="EMBL/GenBank/DDBJ databases">
        <title>Evolutionary Origins and Diversification of the Mycorrhizal Mutualists.</title>
        <authorList>
            <consortium name="DOE Joint Genome Institute"/>
            <consortium name="Mycorrhizal Genomics Consortium"/>
            <person name="Kohler A."/>
            <person name="Kuo A."/>
            <person name="Nagy L.G."/>
            <person name="Floudas D."/>
            <person name="Copeland A."/>
            <person name="Barry K.W."/>
            <person name="Cichocki N."/>
            <person name="Veneault-Fourrey C."/>
            <person name="LaButti K."/>
            <person name="Lindquist E.A."/>
            <person name="Lipzen A."/>
            <person name="Lundell T."/>
            <person name="Morin E."/>
            <person name="Murat C."/>
            <person name="Riley R."/>
            <person name="Ohm R."/>
            <person name="Sun H."/>
            <person name="Tunlid A."/>
            <person name="Henrissat B."/>
            <person name="Grigoriev I.V."/>
            <person name="Hibbett D.S."/>
            <person name="Martin F."/>
        </authorList>
    </citation>
    <scope>NUCLEOTIDE SEQUENCE [LARGE SCALE GENOMIC DNA]</scope>
    <source>
        <strain evidence="3">Ve08.2h10</strain>
    </source>
</reference>
<evidence type="ECO:0000313" key="2">
    <source>
        <dbReference type="EMBL" id="KIK95784.1"/>
    </source>
</evidence>